<sequence>MKKIYIKAICLMLVMTSMPVSAYASTTQKDNNIVECQTTSLSPYADVKRYVHKTTNGVTMHRVWNETKGQFEGLWTICNCK</sequence>
<proteinExistence type="predicted"/>
<accession>A0A401LEJ1</accession>
<keyword evidence="3" id="KW-1185">Reference proteome</keyword>
<feature type="signal peptide" evidence="1">
    <location>
        <begin position="1"/>
        <end position="22"/>
    </location>
</feature>
<gene>
    <name evidence="2" type="ORF">KGMB03357_16040</name>
</gene>
<dbReference type="OrthoDB" id="2067472at2"/>
<evidence type="ECO:0000256" key="1">
    <source>
        <dbReference type="SAM" id="SignalP"/>
    </source>
</evidence>
<keyword evidence="1" id="KW-0732">Signal</keyword>
<comment type="caution">
    <text evidence="2">The sequence shown here is derived from an EMBL/GenBank/DDBJ whole genome shotgun (WGS) entry which is preliminary data.</text>
</comment>
<protein>
    <submittedName>
        <fullName evidence="2">Uncharacterized protein</fullName>
    </submittedName>
</protein>
<dbReference type="Proteomes" id="UP000287361">
    <property type="component" value="Unassembled WGS sequence"/>
</dbReference>
<organism evidence="2 3">
    <name type="scientific">Anaerotignum faecicola</name>
    <dbReference type="NCBI Taxonomy" id="2358141"/>
    <lineage>
        <taxon>Bacteria</taxon>
        <taxon>Bacillati</taxon>
        <taxon>Bacillota</taxon>
        <taxon>Clostridia</taxon>
        <taxon>Lachnospirales</taxon>
        <taxon>Anaerotignaceae</taxon>
        <taxon>Anaerotignum</taxon>
    </lineage>
</organism>
<evidence type="ECO:0000313" key="2">
    <source>
        <dbReference type="EMBL" id="GCB29943.1"/>
    </source>
</evidence>
<feature type="chain" id="PRO_5038951041" evidence="1">
    <location>
        <begin position="23"/>
        <end position="81"/>
    </location>
</feature>
<reference evidence="2 3" key="1">
    <citation type="submission" date="2018-10" db="EMBL/GenBank/DDBJ databases">
        <title>Draft Genome Sequence of Anaerotignum sp. KCTC 15736.</title>
        <authorList>
            <person name="Choi S.H."/>
            <person name="Kim J.S."/>
            <person name="Kang S.W."/>
            <person name="Lee J.S."/>
            <person name="Park S.H."/>
        </authorList>
    </citation>
    <scope>NUCLEOTIDE SEQUENCE [LARGE SCALE GENOMIC DNA]</scope>
    <source>
        <strain evidence="2 3">KCTC 15736</strain>
    </source>
</reference>
<dbReference type="EMBL" id="BHVZ01000004">
    <property type="protein sequence ID" value="GCB29943.1"/>
    <property type="molecule type" value="Genomic_DNA"/>
</dbReference>
<name>A0A401LEJ1_9FIRM</name>
<evidence type="ECO:0000313" key="3">
    <source>
        <dbReference type="Proteomes" id="UP000287361"/>
    </source>
</evidence>
<dbReference type="AlphaFoldDB" id="A0A401LEJ1"/>